<dbReference type="RefSeq" id="WP_248939484.1">
    <property type="nucleotide sequence ID" value="NZ_JAKIKS010000019.1"/>
</dbReference>
<comment type="caution">
    <text evidence="1">The sequence shown here is derived from an EMBL/GenBank/DDBJ whole genome shotgun (WGS) entry which is preliminary data.</text>
</comment>
<evidence type="ECO:0008006" key="3">
    <source>
        <dbReference type="Google" id="ProtNLM"/>
    </source>
</evidence>
<keyword evidence="2" id="KW-1185">Reference proteome</keyword>
<accession>A0ABT0L928</accession>
<proteinExistence type="predicted"/>
<dbReference type="EMBL" id="JAKIKS010000019">
    <property type="protein sequence ID" value="MCL1124204.1"/>
    <property type="molecule type" value="Genomic_DNA"/>
</dbReference>
<dbReference type="Proteomes" id="UP001203423">
    <property type="component" value="Unassembled WGS sequence"/>
</dbReference>
<reference evidence="1 2" key="1">
    <citation type="submission" date="2022-01" db="EMBL/GenBank/DDBJ databases">
        <title>Whole genome-based taxonomy of the Shewanellaceae.</title>
        <authorList>
            <person name="Martin-Rodriguez A.J."/>
        </authorList>
    </citation>
    <scope>NUCLEOTIDE SEQUENCE [LARGE SCALE GENOMIC DNA]</scope>
    <source>
        <strain evidence="1 2">DSM 17177</strain>
    </source>
</reference>
<protein>
    <recommendedName>
        <fullName evidence="3">Orphan protein</fullName>
    </recommendedName>
</protein>
<sequence length="119" mass="12930">MSTNTLNNTQLEYDVLVNQAALHIQYATLLNNQLATAQAAVLKSLETENPLDCFNAMKNALSVQSLLDAVFDAHESNISAESFLANSLQAVPSHLCCINRIKSELTKTQLPKLNEQGAA</sequence>
<gene>
    <name evidence="1" type="ORF">L2764_06865</name>
</gene>
<name>A0ABT0L928_9GAMM</name>
<evidence type="ECO:0000313" key="1">
    <source>
        <dbReference type="EMBL" id="MCL1124204.1"/>
    </source>
</evidence>
<evidence type="ECO:0000313" key="2">
    <source>
        <dbReference type="Proteomes" id="UP001203423"/>
    </source>
</evidence>
<organism evidence="1 2">
    <name type="scientific">Shewanella surugensis</name>
    <dbReference type="NCBI Taxonomy" id="212020"/>
    <lineage>
        <taxon>Bacteria</taxon>
        <taxon>Pseudomonadati</taxon>
        <taxon>Pseudomonadota</taxon>
        <taxon>Gammaproteobacteria</taxon>
        <taxon>Alteromonadales</taxon>
        <taxon>Shewanellaceae</taxon>
        <taxon>Shewanella</taxon>
    </lineage>
</organism>